<sequence length="73" mass="8392">MVGETTSAVHEMLAKQDVLLAKHKASIIDFARQARAEAEKQFENEQQREQATRDWFTELWVTLDLASPDSFRA</sequence>
<evidence type="ECO:0000313" key="1">
    <source>
        <dbReference type="EMBL" id="USW51218.1"/>
    </source>
</evidence>
<proteinExistence type="predicted"/>
<protein>
    <submittedName>
        <fullName evidence="1">Uncharacterized protein</fullName>
    </submittedName>
</protein>
<keyword evidence="2" id="KW-1185">Reference proteome</keyword>
<dbReference type="AlphaFoldDB" id="A0A9Q9AQG7"/>
<accession>A0A9Q9AQG7</accession>
<gene>
    <name evidence="1" type="ORF">Slin15195_G045370</name>
</gene>
<dbReference type="Proteomes" id="UP001056384">
    <property type="component" value="Chromosome 3"/>
</dbReference>
<name>A0A9Q9AQG7_9PEZI</name>
<organism evidence="1 2">
    <name type="scientific">Septoria linicola</name>
    <dbReference type="NCBI Taxonomy" id="215465"/>
    <lineage>
        <taxon>Eukaryota</taxon>
        <taxon>Fungi</taxon>
        <taxon>Dikarya</taxon>
        <taxon>Ascomycota</taxon>
        <taxon>Pezizomycotina</taxon>
        <taxon>Dothideomycetes</taxon>
        <taxon>Dothideomycetidae</taxon>
        <taxon>Mycosphaerellales</taxon>
        <taxon>Mycosphaerellaceae</taxon>
        <taxon>Septoria</taxon>
    </lineage>
</organism>
<evidence type="ECO:0000313" key="2">
    <source>
        <dbReference type="Proteomes" id="UP001056384"/>
    </source>
</evidence>
<dbReference type="EMBL" id="CP099420">
    <property type="protein sequence ID" value="USW51218.1"/>
    <property type="molecule type" value="Genomic_DNA"/>
</dbReference>
<reference evidence="1" key="1">
    <citation type="submission" date="2022-06" db="EMBL/GenBank/DDBJ databases">
        <title>Complete genome sequences of two strains of the flax pathogen Septoria linicola.</title>
        <authorList>
            <person name="Lapalu N."/>
            <person name="Simon A."/>
            <person name="Demenou B."/>
            <person name="Paumier D."/>
            <person name="Guillot M.-P."/>
            <person name="Gout L."/>
            <person name="Valade R."/>
        </authorList>
    </citation>
    <scope>NUCLEOTIDE SEQUENCE</scope>
    <source>
        <strain evidence="1">SE15195</strain>
    </source>
</reference>